<feature type="signal peptide" evidence="1">
    <location>
        <begin position="1"/>
        <end position="49"/>
    </location>
</feature>
<sequence length="148" mass="15543">MSGVSTQLRTEYTVPKTGVQVIKGTLSRLAAAGAAATLISLTAASPAMAADEGPLWYGNRGTVTFNDDGDDITVCDRLADGHGVTGYLERLNSTGTGLVWVIKEEDGGDAGCDRSDNGYDMIGNVSHGLAICWNGTGSCVRSDWYFDE</sequence>
<accession>A0A0K8PZI6</accession>
<feature type="chain" id="PRO_5005514596" description="Secreted protein" evidence="1">
    <location>
        <begin position="50"/>
        <end position="148"/>
    </location>
</feature>
<evidence type="ECO:0000313" key="2">
    <source>
        <dbReference type="EMBL" id="GAP53315.1"/>
    </source>
</evidence>
<dbReference type="AlphaFoldDB" id="A0A0K8PZI6"/>
<gene>
    <name evidence="2" type="ORF">SAZU_8196</name>
</gene>
<dbReference type="PATRIC" id="fig|146537.3.peg.8656"/>
<name>A0A0K8PZI6_STRAJ</name>
<keyword evidence="3" id="KW-1185">Reference proteome</keyword>
<organism evidence="2 3">
    <name type="scientific">Streptomyces azureus</name>
    <dbReference type="NCBI Taxonomy" id="146537"/>
    <lineage>
        <taxon>Bacteria</taxon>
        <taxon>Bacillati</taxon>
        <taxon>Actinomycetota</taxon>
        <taxon>Actinomycetes</taxon>
        <taxon>Kitasatosporales</taxon>
        <taxon>Streptomycetaceae</taxon>
        <taxon>Streptomyces</taxon>
    </lineage>
</organism>
<dbReference type="RefSeq" id="WP_236711964.1">
    <property type="nucleotide sequence ID" value="NZ_DF968533.1"/>
</dbReference>
<dbReference type="EMBL" id="DF968533">
    <property type="protein sequence ID" value="GAP53315.1"/>
    <property type="molecule type" value="Genomic_DNA"/>
</dbReference>
<keyword evidence="1" id="KW-0732">Signal</keyword>
<protein>
    <recommendedName>
        <fullName evidence="4">Secreted protein</fullName>
    </recommendedName>
</protein>
<proteinExistence type="predicted"/>
<evidence type="ECO:0008006" key="4">
    <source>
        <dbReference type="Google" id="ProtNLM"/>
    </source>
</evidence>
<dbReference type="Proteomes" id="UP000053859">
    <property type="component" value="Unassembled WGS sequence"/>
</dbReference>
<reference evidence="2" key="1">
    <citation type="journal article" date="2015" name="Genome Announc.">
        <title>Draft Genome Sequence of Thiostrepton-Producing Streptomyces azureus ATCC 14921.</title>
        <authorList>
            <person name="Sakihara K."/>
            <person name="Maeda J."/>
            <person name="Tashiro K."/>
            <person name="Fujino Y."/>
            <person name="Kuhara S."/>
            <person name="Ohshima T."/>
            <person name="Ogata S."/>
            <person name="Doi K."/>
        </authorList>
    </citation>
    <scope>NUCLEOTIDE SEQUENCE [LARGE SCALE GENOMIC DNA]</scope>
    <source>
        <strain evidence="2">ATCC14921</strain>
    </source>
</reference>
<evidence type="ECO:0000313" key="3">
    <source>
        <dbReference type="Proteomes" id="UP000053859"/>
    </source>
</evidence>
<evidence type="ECO:0000256" key="1">
    <source>
        <dbReference type="SAM" id="SignalP"/>
    </source>
</evidence>